<dbReference type="STRING" id="555778.Hneap_1692"/>
<dbReference type="InterPro" id="IPR002197">
    <property type="entry name" value="HTH_Fis"/>
</dbReference>
<dbReference type="PANTHER" id="PTHR47918:SF1">
    <property type="entry name" value="DNA-BINDING PROTEIN FIS"/>
    <property type="match status" value="1"/>
</dbReference>
<dbReference type="eggNOG" id="COG2901">
    <property type="taxonomic scope" value="Bacteria"/>
</dbReference>
<gene>
    <name evidence="5" type="ordered locus">Hneap_1692</name>
</gene>
<dbReference type="InterPro" id="IPR005412">
    <property type="entry name" value="Fis_DNA-bd"/>
</dbReference>
<evidence type="ECO:0000313" key="5">
    <source>
        <dbReference type="EMBL" id="ACX96517.1"/>
    </source>
</evidence>
<dbReference type="RefSeq" id="WP_012824550.1">
    <property type="nucleotide sequence ID" value="NC_013422.1"/>
</dbReference>
<protein>
    <recommendedName>
        <fullName evidence="3">Putative Fis-like DNA-binding protein</fullName>
    </recommendedName>
</protein>
<dbReference type="Gene3D" id="1.10.10.60">
    <property type="entry name" value="Homeodomain-like"/>
    <property type="match status" value="1"/>
</dbReference>
<evidence type="ECO:0000259" key="4">
    <source>
        <dbReference type="Pfam" id="PF02954"/>
    </source>
</evidence>
<dbReference type="EMBL" id="CP001801">
    <property type="protein sequence ID" value="ACX96517.1"/>
    <property type="molecule type" value="Genomic_DNA"/>
</dbReference>
<dbReference type="SUPFAM" id="SSF46689">
    <property type="entry name" value="Homeodomain-like"/>
    <property type="match status" value="1"/>
</dbReference>
<name>D0L1E4_HALNC</name>
<comment type="similarity">
    <text evidence="1">Belongs to the transcriptional regulatory Fis family.</text>
</comment>
<dbReference type="HOGENOM" id="CLU_158040_3_2_6"/>
<dbReference type="PANTHER" id="PTHR47918">
    <property type="entry name" value="DNA-BINDING PROTEIN FIS"/>
    <property type="match status" value="1"/>
</dbReference>
<keyword evidence="2" id="KW-0238">DNA-binding</keyword>
<proteinExistence type="inferred from homology"/>
<dbReference type="AlphaFoldDB" id="D0L1E4"/>
<dbReference type="Pfam" id="PF02954">
    <property type="entry name" value="HTH_8"/>
    <property type="match status" value="1"/>
</dbReference>
<dbReference type="PRINTS" id="PR01591">
    <property type="entry name" value="DNABINDNGFIS"/>
</dbReference>
<keyword evidence="6" id="KW-1185">Reference proteome</keyword>
<evidence type="ECO:0000256" key="3">
    <source>
        <dbReference type="ARBA" id="ARBA00029540"/>
    </source>
</evidence>
<dbReference type="GO" id="GO:0043565">
    <property type="term" value="F:sequence-specific DNA binding"/>
    <property type="evidence" value="ECO:0007669"/>
    <property type="project" value="InterPro"/>
</dbReference>
<dbReference type="GO" id="GO:0006355">
    <property type="term" value="P:regulation of DNA-templated transcription"/>
    <property type="evidence" value="ECO:0007669"/>
    <property type="project" value="InterPro"/>
</dbReference>
<dbReference type="InterPro" id="IPR050207">
    <property type="entry name" value="Trans_regulatory_Fis"/>
</dbReference>
<dbReference type="KEGG" id="hna:Hneap_1692"/>
<evidence type="ECO:0000256" key="2">
    <source>
        <dbReference type="ARBA" id="ARBA00023125"/>
    </source>
</evidence>
<dbReference type="InterPro" id="IPR009057">
    <property type="entry name" value="Homeodomain-like_sf"/>
</dbReference>
<dbReference type="PRINTS" id="PR01590">
    <property type="entry name" value="HTHFIS"/>
</dbReference>
<dbReference type="OrthoDB" id="9802388at2"/>
<evidence type="ECO:0000313" key="6">
    <source>
        <dbReference type="Proteomes" id="UP000009102"/>
    </source>
</evidence>
<reference evidence="5 6" key="1">
    <citation type="submission" date="2009-10" db="EMBL/GenBank/DDBJ databases">
        <title>Complete sequence of Halothiobacillus neapolitanus c2.</title>
        <authorList>
            <consortium name="US DOE Joint Genome Institute"/>
            <person name="Lucas S."/>
            <person name="Copeland A."/>
            <person name="Lapidus A."/>
            <person name="Glavina del Rio T."/>
            <person name="Tice H."/>
            <person name="Bruce D."/>
            <person name="Goodwin L."/>
            <person name="Pitluck S."/>
            <person name="Davenport K."/>
            <person name="Brettin T."/>
            <person name="Detter J.C."/>
            <person name="Han C."/>
            <person name="Tapia R."/>
            <person name="Larimer F."/>
            <person name="Land M."/>
            <person name="Hauser L."/>
            <person name="Kyrpides N."/>
            <person name="Mikhailova N."/>
            <person name="Kerfeld C."/>
            <person name="Cannon G."/>
            <person name="Heinhort S."/>
        </authorList>
    </citation>
    <scope>NUCLEOTIDE SEQUENCE [LARGE SCALE GENOMIC DNA]</scope>
    <source>
        <strain evidence="6">ATCC 23641 / c2</strain>
    </source>
</reference>
<accession>D0L1E4</accession>
<evidence type="ECO:0000256" key="1">
    <source>
        <dbReference type="ARBA" id="ARBA00008559"/>
    </source>
</evidence>
<feature type="domain" description="DNA binding HTH" evidence="4">
    <location>
        <begin position="59"/>
        <end position="98"/>
    </location>
</feature>
<sequence>MNAKTPTEEIPLANGHWQCLNTDEAHGDNPVQQAVRAALDALWETLEGDQPSNLYDLVIAQIERPLLETAMMRCEQNQSRAAECLGINRSTLRKKLKQHQLLPGEG</sequence>
<dbReference type="Proteomes" id="UP000009102">
    <property type="component" value="Chromosome"/>
</dbReference>
<organism evidence="5 6">
    <name type="scientific">Halothiobacillus neapolitanus (strain ATCC 23641 / DSM 15147 / CIP 104769 / NCIMB 8539 / c2)</name>
    <name type="common">Thiobacillus neapolitanus</name>
    <dbReference type="NCBI Taxonomy" id="555778"/>
    <lineage>
        <taxon>Bacteria</taxon>
        <taxon>Pseudomonadati</taxon>
        <taxon>Pseudomonadota</taxon>
        <taxon>Gammaproteobacteria</taxon>
        <taxon>Chromatiales</taxon>
        <taxon>Halothiobacillaceae</taxon>
        <taxon>Halothiobacillus</taxon>
    </lineage>
</organism>